<dbReference type="PANTHER" id="PTHR47959">
    <property type="entry name" value="ATP-DEPENDENT RNA HELICASE RHLE-RELATED"/>
    <property type="match status" value="1"/>
</dbReference>
<keyword evidence="2 6" id="KW-0378">Hydrolase</keyword>
<evidence type="ECO:0000259" key="9">
    <source>
        <dbReference type="PROSITE" id="PS51194"/>
    </source>
</evidence>
<dbReference type="Gene3D" id="3.30.70.330">
    <property type="match status" value="1"/>
</dbReference>
<dbReference type="CDD" id="cd00268">
    <property type="entry name" value="DEADc"/>
    <property type="match status" value="1"/>
</dbReference>
<protein>
    <submittedName>
        <fullName evidence="10">DEAD/DEAH box helicase</fullName>
    </submittedName>
</protein>
<dbReference type="Gene3D" id="3.40.50.300">
    <property type="entry name" value="P-loop containing nucleotide triphosphate hydrolases"/>
    <property type="match status" value="2"/>
</dbReference>
<gene>
    <name evidence="10" type="ORF">ACFTOW_17840</name>
</gene>
<dbReference type="CDD" id="cd12252">
    <property type="entry name" value="RRM_DbpA"/>
    <property type="match status" value="1"/>
</dbReference>
<evidence type="ECO:0000259" key="8">
    <source>
        <dbReference type="PROSITE" id="PS51192"/>
    </source>
</evidence>
<evidence type="ECO:0000256" key="7">
    <source>
        <dbReference type="SAM" id="MobiDB-lite"/>
    </source>
</evidence>
<evidence type="ECO:0000256" key="2">
    <source>
        <dbReference type="ARBA" id="ARBA00022801"/>
    </source>
</evidence>
<dbReference type="PANTHER" id="PTHR47959:SF1">
    <property type="entry name" value="ATP-DEPENDENT RNA HELICASE DBPA"/>
    <property type="match status" value="1"/>
</dbReference>
<evidence type="ECO:0000256" key="1">
    <source>
        <dbReference type="ARBA" id="ARBA00022741"/>
    </source>
</evidence>
<dbReference type="RefSeq" id="WP_379918247.1">
    <property type="nucleotide sequence ID" value="NZ_JBHUDD010000156.1"/>
</dbReference>
<dbReference type="CDD" id="cd18787">
    <property type="entry name" value="SF2_C_DEAD"/>
    <property type="match status" value="1"/>
</dbReference>
<evidence type="ECO:0000313" key="11">
    <source>
        <dbReference type="Proteomes" id="UP001597186"/>
    </source>
</evidence>
<dbReference type="PROSITE" id="PS00039">
    <property type="entry name" value="DEAD_ATP_HELICASE"/>
    <property type="match status" value="1"/>
</dbReference>
<name>A0ABW4EL70_9RHOB</name>
<feature type="region of interest" description="Disordered" evidence="7">
    <location>
        <begin position="519"/>
        <end position="707"/>
    </location>
</feature>
<dbReference type="InterPro" id="IPR000629">
    <property type="entry name" value="RNA-helicase_DEAD-box_CS"/>
</dbReference>
<dbReference type="InterPro" id="IPR014001">
    <property type="entry name" value="Helicase_ATP-bd"/>
</dbReference>
<evidence type="ECO:0000256" key="4">
    <source>
        <dbReference type="ARBA" id="ARBA00022840"/>
    </source>
</evidence>
<dbReference type="InterPro" id="IPR001650">
    <property type="entry name" value="Helicase_C-like"/>
</dbReference>
<dbReference type="InterPro" id="IPR012677">
    <property type="entry name" value="Nucleotide-bd_a/b_plait_sf"/>
</dbReference>
<dbReference type="PROSITE" id="PS51194">
    <property type="entry name" value="HELICASE_CTER"/>
    <property type="match status" value="1"/>
</dbReference>
<organism evidence="10 11">
    <name type="scientific">Lacimonas salitolerans</name>
    <dbReference type="NCBI Taxonomy" id="1323750"/>
    <lineage>
        <taxon>Bacteria</taxon>
        <taxon>Pseudomonadati</taxon>
        <taxon>Pseudomonadota</taxon>
        <taxon>Alphaproteobacteria</taxon>
        <taxon>Rhodobacterales</taxon>
        <taxon>Paracoccaceae</taxon>
        <taxon>Lacimonas</taxon>
    </lineage>
</organism>
<dbReference type="InterPro" id="IPR011545">
    <property type="entry name" value="DEAD/DEAH_box_helicase_dom"/>
</dbReference>
<keyword evidence="4 6" id="KW-0067">ATP-binding</keyword>
<dbReference type="GO" id="GO:0004386">
    <property type="term" value="F:helicase activity"/>
    <property type="evidence" value="ECO:0007669"/>
    <property type="project" value="UniProtKB-KW"/>
</dbReference>
<dbReference type="Pfam" id="PF00270">
    <property type="entry name" value="DEAD"/>
    <property type="match status" value="1"/>
</dbReference>
<evidence type="ECO:0000256" key="5">
    <source>
        <dbReference type="ARBA" id="ARBA00038437"/>
    </source>
</evidence>
<keyword evidence="3 6" id="KW-0347">Helicase</keyword>
<dbReference type="Pfam" id="PF03880">
    <property type="entry name" value="DbpA"/>
    <property type="match status" value="1"/>
</dbReference>
<keyword evidence="11" id="KW-1185">Reference proteome</keyword>
<dbReference type="InterPro" id="IPR027417">
    <property type="entry name" value="P-loop_NTPase"/>
</dbReference>
<dbReference type="InterPro" id="IPR044742">
    <property type="entry name" value="DEAD/DEAH_RhlB"/>
</dbReference>
<sequence>MISTLTDALAERGYDTLTDVQQAVTAPELADADLLVSAQTGSGKTVGFGLAIGHTLMGDEARMGPPAAPLALIIAPTRELALQVQRELVWLYAKTGARVVSCIGGMDAREERRALERGAHIVVGTPGRLRDHITRGALDLGDIRAIVLDEADEMLDLGFREDLEFMLGAAPDTRRTLLFSATVPPAIAELAKQFQRDAVRVTTISRGTQHADITYQAVQVASHEAEHAIMNLLRFHDAPTAIVFANTRAAVARLTARLANRGLAVVSISGELSQDERSHALQAMRDGRARVCVATDVAARGIDLPNLDLVIHADLPTNTEGLLHRSGRTGRAGRKGISALIVPDKAARKAERILKWAKIEAEWIAAPSADEILALDETRLMADEVWTKPATAAEADFATRLLADRTPEQIATACLRLYRAGLSVPEEVNTRPGPGAPKAKRASFGPSVWFELSVGEDKRAEARWLLPLLCRAGNLDKSQIGKIRVQPDVSLVEIDEAAVPGLLAQLGPDGLLEDGVTARRAAAPPADRPRPTRPTGDGPRKPAPARDKPRDKPRGDWTPDSSPARPKPARAAAPATPTDAAPSAPAKAPYKAPSKAPAKSWDKPRSTGPAKPRGTDGPPRKPRNPATHKAAWAKPGSKPHAGSKPAAAPAAAKSTARAGASDPSKRMERPGTKPGAKPGKKPYGAGPKGTGPKRAPEGGNAAPRRKK</sequence>
<dbReference type="Pfam" id="PF00271">
    <property type="entry name" value="Helicase_C"/>
    <property type="match status" value="1"/>
</dbReference>
<dbReference type="SUPFAM" id="SSF52540">
    <property type="entry name" value="P-loop containing nucleoside triphosphate hydrolases"/>
    <property type="match status" value="1"/>
</dbReference>
<dbReference type="PROSITE" id="PS51192">
    <property type="entry name" value="HELICASE_ATP_BIND_1"/>
    <property type="match status" value="1"/>
</dbReference>
<evidence type="ECO:0000313" key="10">
    <source>
        <dbReference type="EMBL" id="MFD1511247.1"/>
    </source>
</evidence>
<dbReference type="InterPro" id="IPR005580">
    <property type="entry name" value="DbpA/CsdA_RNA-bd_dom"/>
</dbReference>
<feature type="compositionally biased region" description="Low complexity" evidence="7">
    <location>
        <begin position="638"/>
        <end position="661"/>
    </location>
</feature>
<proteinExistence type="inferred from homology"/>
<dbReference type="SMART" id="SM00487">
    <property type="entry name" value="DEXDc"/>
    <property type="match status" value="1"/>
</dbReference>
<feature type="domain" description="Helicase C-terminal" evidence="9">
    <location>
        <begin position="231"/>
        <end position="372"/>
    </location>
</feature>
<comment type="similarity">
    <text evidence="5 6">Belongs to the DEAD box helicase family.</text>
</comment>
<evidence type="ECO:0000256" key="3">
    <source>
        <dbReference type="ARBA" id="ARBA00022806"/>
    </source>
</evidence>
<reference evidence="11" key="1">
    <citation type="journal article" date="2019" name="Int. J. Syst. Evol. Microbiol.">
        <title>The Global Catalogue of Microorganisms (GCM) 10K type strain sequencing project: providing services to taxonomists for standard genome sequencing and annotation.</title>
        <authorList>
            <consortium name="The Broad Institute Genomics Platform"/>
            <consortium name="The Broad Institute Genome Sequencing Center for Infectious Disease"/>
            <person name="Wu L."/>
            <person name="Ma J."/>
        </authorList>
    </citation>
    <scope>NUCLEOTIDE SEQUENCE [LARGE SCALE GENOMIC DNA]</scope>
    <source>
        <strain evidence="11">CGMCC 1.12477</strain>
    </source>
</reference>
<feature type="compositionally biased region" description="Low complexity" evidence="7">
    <location>
        <begin position="559"/>
        <end position="599"/>
    </location>
</feature>
<comment type="caution">
    <text evidence="10">The sequence shown here is derived from an EMBL/GenBank/DDBJ whole genome shotgun (WGS) entry which is preliminary data.</text>
</comment>
<dbReference type="Proteomes" id="UP001597186">
    <property type="component" value="Unassembled WGS sequence"/>
</dbReference>
<feature type="domain" description="Helicase ATP-binding" evidence="8">
    <location>
        <begin position="25"/>
        <end position="201"/>
    </location>
</feature>
<evidence type="ECO:0000256" key="6">
    <source>
        <dbReference type="RuleBase" id="RU000492"/>
    </source>
</evidence>
<dbReference type="EMBL" id="JBHUDD010000156">
    <property type="protein sequence ID" value="MFD1511247.1"/>
    <property type="molecule type" value="Genomic_DNA"/>
</dbReference>
<dbReference type="InterPro" id="IPR050079">
    <property type="entry name" value="DEAD_box_RNA_helicase"/>
</dbReference>
<feature type="compositionally biased region" description="Basic and acidic residues" evidence="7">
    <location>
        <begin position="538"/>
        <end position="557"/>
    </location>
</feature>
<keyword evidence="1 6" id="KW-0547">Nucleotide-binding</keyword>
<feature type="compositionally biased region" description="Low complexity" evidence="7">
    <location>
        <begin position="672"/>
        <end position="693"/>
    </location>
</feature>
<accession>A0ABW4EL70</accession>
<dbReference type="SMART" id="SM00490">
    <property type="entry name" value="HELICc"/>
    <property type="match status" value="1"/>
</dbReference>